<dbReference type="SMART" id="SM00530">
    <property type="entry name" value="HTH_XRE"/>
    <property type="match status" value="1"/>
</dbReference>
<reference evidence="3 4" key="1">
    <citation type="submission" date="2020-08" db="EMBL/GenBank/DDBJ databases">
        <title>Genome Sequencing of Nocardia wallacei strain FMUON74 and assembly.</title>
        <authorList>
            <person name="Toyokawa M."/>
            <person name="Uesaka K."/>
        </authorList>
    </citation>
    <scope>NUCLEOTIDE SEQUENCE [LARGE SCALE GENOMIC DNA]</scope>
    <source>
        <strain evidence="3 4">FMUON74</strain>
    </source>
</reference>
<dbReference type="InterPro" id="IPR001387">
    <property type="entry name" value="Cro/C1-type_HTH"/>
</dbReference>
<evidence type="ECO:0000313" key="4">
    <source>
        <dbReference type="Proteomes" id="UP000516173"/>
    </source>
</evidence>
<name>A0A7G1KFR1_9NOCA</name>
<protein>
    <recommendedName>
        <fullName evidence="2">HTH cro/C1-type domain-containing protein</fullName>
    </recommendedName>
</protein>
<organism evidence="3 4">
    <name type="scientific">Nocardia wallacei</name>
    <dbReference type="NCBI Taxonomy" id="480035"/>
    <lineage>
        <taxon>Bacteria</taxon>
        <taxon>Bacillati</taxon>
        <taxon>Actinomycetota</taxon>
        <taxon>Actinomycetes</taxon>
        <taxon>Mycobacteriales</taxon>
        <taxon>Nocardiaceae</taxon>
        <taxon>Nocardia</taxon>
    </lineage>
</organism>
<dbReference type="GO" id="GO:0003677">
    <property type="term" value="F:DNA binding"/>
    <property type="evidence" value="ECO:0007669"/>
    <property type="project" value="InterPro"/>
</dbReference>
<feature type="domain" description="HTH cro/C1-type" evidence="2">
    <location>
        <begin position="8"/>
        <end position="76"/>
    </location>
</feature>
<dbReference type="RefSeq" id="WP_187686948.1">
    <property type="nucleotide sequence ID" value="NZ_AP023396.1"/>
</dbReference>
<dbReference type="SUPFAM" id="SSF48452">
    <property type="entry name" value="TPR-like"/>
    <property type="match status" value="1"/>
</dbReference>
<dbReference type="GeneID" id="80345774"/>
<evidence type="ECO:0000259" key="2">
    <source>
        <dbReference type="SMART" id="SM00530"/>
    </source>
</evidence>
<dbReference type="InterPro" id="IPR011990">
    <property type="entry name" value="TPR-like_helical_dom_sf"/>
</dbReference>
<dbReference type="InterPro" id="IPR010982">
    <property type="entry name" value="Lambda_DNA-bd_dom_sf"/>
</dbReference>
<sequence>MTTSGNSALRAARQALGYRSQAALAEALNDTAHAVGLRISISTRTVRRWESSESPWPHPEHAAALEALFKRPITDLGFTPPWTEDEAPGIKKPSGAPTSENWVPRRFGAPMSTLPPSVATDFMAITVSYRHLYWSVPVVRLHHAVAEHSALGLDLLQRVPSPAKTLLARAVSESSLLTGRIEFFDLQKPELAQRSLVSALQAAHEADDALLGSATLAHMAFAPAFSGDPSRAEEARDRLRAARTFARRGNASAEMVAWLDAVEAEIETRFGDTRRALKLLQHAEETYSEYDSETNPSPAWLDWFSPTRLAGFKGNTLIAAGRGREAREALERVLSDLPDDSIKQRSIYLADLAAASALEANPEQACTHLEEALDILGRNWYATAMERIKAVRQTLRQWDSLPAVRSLDNRLYDWHTTVNSLIG</sequence>
<keyword evidence="4" id="KW-1185">Reference proteome</keyword>
<dbReference type="Proteomes" id="UP000516173">
    <property type="component" value="Chromosome"/>
</dbReference>
<dbReference type="Gene3D" id="1.25.40.10">
    <property type="entry name" value="Tetratricopeptide repeat domain"/>
    <property type="match status" value="1"/>
</dbReference>
<accession>A0A7G1KFR1</accession>
<dbReference type="EMBL" id="AP023396">
    <property type="protein sequence ID" value="BCK53396.1"/>
    <property type="molecule type" value="Genomic_DNA"/>
</dbReference>
<dbReference type="Gene3D" id="1.10.260.40">
    <property type="entry name" value="lambda repressor-like DNA-binding domains"/>
    <property type="match status" value="1"/>
</dbReference>
<dbReference type="AlphaFoldDB" id="A0A7G1KFR1"/>
<evidence type="ECO:0000256" key="1">
    <source>
        <dbReference type="SAM" id="MobiDB-lite"/>
    </source>
</evidence>
<dbReference type="KEGG" id="nwl:NWFMUON74_11680"/>
<evidence type="ECO:0000313" key="3">
    <source>
        <dbReference type="EMBL" id="BCK53396.1"/>
    </source>
</evidence>
<gene>
    <name evidence="3" type="ORF">NWFMUON74_11680</name>
</gene>
<proteinExistence type="predicted"/>
<feature type="region of interest" description="Disordered" evidence="1">
    <location>
        <begin position="80"/>
        <end position="101"/>
    </location>
</feature>